<keyword evidence="7" id="KW-0393">Immunoglobulin domain</keyword>
<evidence type="ECO:0000259" key="9">
    <source>
        <dbReference type="Pfam" id="PF02753"/>
    </source>
</evidence>
<evidence type="ECO:0000256" key="2">
    <source>
        <dbReference type="ARBA" id="ARBA00007399"/>
    </source>
</evidence>
<dbReference type="PRINTS" id="PR00969">
    <property type="entry name" value="CHAPERONPILI"/>
</dbReference>
<reference evidence="10 11" key="1">
    <citation type="submission" date="2016-03" db="EMBL/GenBank/DDBJ databases">
        <title>Genome Sequence and Comparative Pathogenic Determinants of Uropathogenic Escherichia coli O25b:H4, a Clinical Isolate from Saudi Arabia.</title>
        <authorList>
            <person name="Alyamani E.A.J."/>
            <person name="Khiyami M.A."/>
            <person name="Booq R.Y."/>
            <person name="Bahwerth F.S."/>
            <person name="Vaisvil B."/>
            <person name="Schmitt D.P."/>
            <person name="Kapatral V."/>
        </authorList>
    </citation>
    <scope>NUCLEOTIDE SEQUENCE [LARGE SCALE GENOMIC DNA]</scope>
    <source>
        <strain evidence="10 11">O25b:H4</strain>
    </source>
</reference>
<accession>A0A192CHT6</accession>
<dbReference type="PANTHER" id="PTHR30251:SF5">
    <property type="entry name" value="FIMBRIAL CHAPARONE PROTEIN"/>
    <property type="match status" value="1"/>
</dbReference>
<dbReference type="InterPro" id="IPR016148">
    <property type="entry name" value="Pili_assmbl_chaperone_C"/>
</dbReference>
<dbReference type="SUPFAM" id="SSF49584">
    <property type="entry name" value="Periplasmic chaperone C-domain"/>
    <property type="match status" value="1"/>
</dbReference>
<dbReference type="PANTHER" id="PTHR30251">
    <property type="entry name" value="PILUS ASSEMBLY CHAPERONE"/>
    <property type="match status" value="1"/>
</dbReference>
<evidence type="ECO:0000256" key="5">
    <source>
        <dbReference type="ARBA" id="ARBA00022764"/>
    </source>
</evidence>
<keyword evidence="5" id="KW-0574">Periplasm</keyword>
<keyword evidence="4" id="KW-0732">Signal</keyword>
<keyword evidence="6" id="KW-0143">Chaperone</keyword>
<dbReference type="Pfam" id="PF02753">
    <property type="entry name" value="PapD_C"/>
    <property type="match status" value="1"/>
</dbReference>
<dbReference type="GO" id="GO:0071555">
    <property type="term" value="P:cell wall organization"/>
    <property type="evidence" value="ECO:0007669"/>
    <property type="project" value="InterPro"/>
</dbReference>
<dbReference type="GO" id="GO:0030288">
    <property type="term" value="C:outer membrane-bounded periplasmic space"/>
    <property type="evidence" value="ECO:0007669"/>
    <property type="project" value="InterPro"/>
</dbReference>
<dbReference type="EMBL" id="CP015085">
    <property type="protein sequence ID" value="ANK05470.1"/>
    <property type="molecule type" value="Genomic_DNA"/>
</dbReference>
<sequence length="249" mass="27825">MKGLFDHGGLFMSVFSRVCLGFTFLLTALQVQASIVLGGTRIIYPSNQNEVQITLKNKDAYARYLVQSWVSNIDGSKAPFLITPPVYKLEENRQTLLHIVFTGDKNKLPQDRESLFLANIKSVSAMPEELKDRNTLQFAMKARLKLFWRPASLDNSDALTAWEKLKFHKEAGKLIVKNPTPFYISFSDLTVSGKNIVPTESKSEPGALLMMVGPFSEQRFSLPVGAGSIVEWSVITDYGSSSGKRQQKL</sequence>
<dbReference type="Proteomes" id="UP000183316">
    <property type="component" value="Chromosome"/>
</dbReference>
<evidence type="ECO:0000256" key="1">
    <source>
        <dbReference type="ARBA" id="ARBA00004418"/>
    </source>
</evidence>
<comment type="similarity">
    <text evidence="2">Belongs to the periplasmic pilus chaperone family.</text>
</comment>
<evidence type="ECO:0000256" key="7">
    <source>
        <dbReference type="ARBA" id="ARBA00023319"/>
    </source>
</evidence>
<name>A0A192CHT6_ECO25</name>
<feature type="domain" description="Pili assembly chaperone C-terminal" evidence="9">
    <location>
        <begin position="176"/>
        <end position="241"/>
    </location>
</feature>
<dbReference type="InterPro" id="IPR013783">
    <property type="entry name" value="Ig-like_fold"/>
</dbReference>
<evidence type="ECO:0000259" key="8">
    <source>
        <dbReference type="Pfam" id="PF00345"/>
    </source>
</evidence>
<organism evidence="10 11">
    <name type="scientific">Escherichia coli O25b:H4</name>
    <dbReference type="NCBI Taxonomy" id="941280"/>
    <lineage>
        <taxon>Bacteria</taxon>
        <taxon>Pseudomonadati</taxon>
        <taxon>Pseudomonadota</taxon>
        <taxon>Gammaproteobacteria</taxon>
        <taxon>Enterobacterales</taxon>
        <taxon>Enterobacteriaceae</taxon>
        <taxon>Escherichia</taxon>
    </lineage>
</organism>
<dbReference type="InterPro" id="IPR036316">
    <property type="entry name" value="Pili_assmbl_chap_C_dom_sf"/>
</dbReference>
<keyword evidence="3" id="KW-1029">Fimbrium biogenesis</keyword>
<dbReference type="InterPro" id="IPR016147">
    <property type="entry name" value="Pili_assmbl_chaperone_N"/>
</dbReference>
<evidence type="ECO:0000256" key="3">
    <source>
        <dbReference type="ARBA" id="ARBA00022558"/>
    </source>
</evidence>
<dbReference type="SUPFAM" id="SSF49354">
    <property type="entry name" value="PapD-like"/>
    <property type="match status" value="1"/>
</dbReference>
<comment type="subcellular location">
    <subcellularLocation>
        <location evidence="1">Periplasm</location>
    </subcellularLocation>
</comment>
<feature type="domain" description="Pili assembly chaperone N-terminal" evidence="8">
    <location>
        <begin position="34"/>
        <end position="153"/>
    </location>
</feature>
<proteinExistence type="inferred from homology"/>
<dbReference type="Pfam" id="PF00345">
    <property type="entry name" value="PapD_N"/>
    <property type="match status" value="1"/>
</dbReference>
<dbReference type="InterPro" id="IPR050643">
    <property type="entry name" value="Periplasmic_pilus_chap"/>
</dbReference>
<dbReference type="AlphaFoldDB" id="A0A192CHT6"/>
<dbReference type="InterPro" id="IPR001829">
    <property type="entry name" value="Pili_assmbl_chaperone_bac"/>
</dbReference>
<protein>
    <submittedName>
        <fullName evidence="10">FimC</fullName>
    </submittedName>
</protein>
<evidence type="ECO:0000256" key="4">
    <source>
        <dbReference type="ARBA" id="ARBA00022729"/>
    </source>
</evidence>
<dbReference type="InterPro" id="IPR008962">
    <property type="entry name" value="PapD-like_sf"/>
</dbReference>
<dbReference type="PATRIC" id="fig|941280.3.peg.4179"/>
<evidence type="ECO:0000313" key="11">
    <source>
        <dbReference type="Proteomes" id="UP000183316"/>
    </source>
</evidence>
<evidence type="ECO:0000313" key="10">
    <source>
        <dbReference type="EMBL" id="ANK05470.1"/>
    </source>
</evidence>
<evidence type="ECO:0000256" key="6">
    <source>
        <dbReference type="ARBA" id="ARBA00023186"/>
    </source>
</evidence>
<dbReference type="Gene3D" id="2.60.40.10">
    <property type="entry name" value="Immunoglobulins"/>
    <property type="match status" value="2"/>
</dbReference>
<dbReference type="FunFam" id="2.60.40.10:FF:000458">
    <property type="entry name" value="Molecular chaperone FimC"/>
    <property type="match status" value="1"/>
</dbReference>
<gene>
    <name evidence="10" type="ORF">WLH_04209</name>
</gene>